<evidence type="ECO:0000313" key="1">
    <source>
        <dbReference type="EMBL" id="PON96148.1"/>
    </source>
</evidence>
<dbReference type="InParanoid" id="A0A2P5FEC9"/>
<name>A0A2P5FEC9_TREOI</name>
<evidence type="ECO:0000313" key="2">
    <source>
        <dbReference type="Proteomes" id="UP000237000"/>
    </source>
</evidence>
<keyword evidence="2" id="KW-1185">Reference proteome</keyword>
<sequence length="62" mass="6938">MEYVTLAPPNAVALLVWALYMERYTIRKQAFIFKTLEGATHDLNPGPLPPLTTALPSNHSTR</sequence>
<organism evidence="1 2">
    <name type="scientific">Trema orientale</name>
    <name type="common">Charcoal tree</name>
    <name type="synonym">Celtis orientalis</name>
    <dbReference type="NCBI Taxonomy" id="63057"/>
    <lineage>
        <taxon>Eukaryota</taxon>
        <taxon>Viridiplantae</taxon>
        <taxon>Streptophyta</taxon>
        <taxon>Embryophyta</taxon>
        <taxon>Tracheophyta</taxon>
        <taxon>Spermatophyta</taxon>
        <taxon>Magnoliopsida</taxon>
        <taxon>eudicotyledons</taxon>
        <taxon>Gunneridae</taxon>
        <taxon>Pentapetalae</taxon>
        <taxon>rosids</taxon>
        <taxon>fabids</taxon>
        <taxon>Rosales</taxon>
        <taxon>Cannabaceae</taxon>
        <taxon>Trema</taxon>
    </lineage>
</organism>
<accession>A0A2P5FEC9</accession>
<reference evidence="2" key="1">
    <citation type="submission" date="2016-06" db="EMBL/GenBank/DDBJ databases">
        <title>Parallel loss of symbiosis genes in relatives of nitrogen-fixing non-legume Parasponia.</title>
        <authorList>
            <person name="Van Velzen R."/>
            <person name="Holmer R."/>
            <person name="Bu F."/>
            <person name="Rutten L."/>
            <person name="Van Zeijl A."/>
            <person name="Liu W."/>
            <person name="Santuari L."/>
            <person name="Cao Q."/>
            <person name="Sharma T."/>
            <person name="Shen D."/>
            <person name="Roswanjaya Y."/>
            <person name="Wardhani T."/>
            <person name="Kalhor M.S."/>
            <person name="Jansen J."/>
            <person name="Van den Hoogen J."/>
            <person name="Gungor B."/>
            <person name="Hartog M."/>
            <person name="Hontelez J."/>
            <person name="Verver J."/>
            <person name="Yang W.-C."/>
            <person name="Schijlen E."/>
            <person name="Repin R."/>
            <person name="Schilthuizen M."/>
            <person name="Schranz E."/>
            <person name="Heidstra R."/>
            <person name="Miyata K."/>
            <person name="Fedorova E."/>
            <person name="Kohlen W."/>
            <person name="Bisseling T."/>
            <person name="Smit S."/>
            <person name="Geurts R."/>
        </authorList>
    </citation>
    <scope>NUCLEOTIDE SEQUENCE [LARGE SCALE GENOMIC DNA]</scope>
    <source>
        <strain evidence="2">cv. RG33-2</strain>
    </source>
</reference>
<protein>
    <submittedName>
        <fullName evidence="1">Uncharacterized protein</fullName>
    </submittedName>
</protein>
<dbReference type="Proteomes" id="UP000237000">
    <property type="component" value="Unassembled WGS sequence"/>
</dbReference>
<comment type="caution">
    <text evidence="1">The sequence shown here is derived from an EMBL/GenBank/DDBJ whole genome shotgun (WGS) entry which is preliminary data.</text>
</comment>
<gene>
    <name evidence="1" type="ORF">TorRG33x02_080780</name>
</gene>
<proteinExistence type="predicted"/>
<dbReference type="EMBL" id="JXTC01000040">
    <property type="protein sequence ID" value="PON96148.1"/>
    <property type="molecule type" value="Genomic_DNA"/>
</dbReference>
<dbReference type="AlphaFoldDB" id="A0A2P5FEC9"/>